<evidence type="ECO:0000256" key="5">
    <source>
        <dbReference type="SAM" id="MobiDB-lite"/>
    </source>
</evidence>
<reference evidence="8 9" key="1">
    <citation type="submission" date="2020-08" db="EMBL/GenBank/DDBJ databases">
        <title>Sequencing the genomes of 1000 actinobacteria strains.</title>
        <authorList>
            <person name="Klenk H.-P."/>
        </authorList>
    </citation>
    <scope>NUCLEOTIDE SEQUENCE [LARGE SCALE GENOMIC DNA]</scope>
    <source>
        <strain evidence="8 9">DSM 45823</strain>
    </source>
</reference>
<dbReference type="EMBL" id="JACJII010000001">
    <property type="protein sequence ID" value="MBA9007348.1"/>
    <property type="molecule type" value="Genomic_DNA"/>
</dbReference>
<evidence type="ECO:0000256" key="4">
    <source>
        <dbReference type="ARBA" id="ARBA00022840"/>
    </source>
</evidence>
<dbReference type="RefSeq" id="WP_182707953.1">
    <property type="nucleotide sequence ID" value="NZ_JACJII010000001.1"/>
</dbReference>
<dbReference type="Pfam" id="PF00069">
    <property type="entry name" value="Pkinase"/>
    <property type="match status" value="1"/>
</dbReference>
<organism evidence="8 9">
    <name type="scientific">Thermomonospora cellulosilytica</name>
    <dbReference type="NCBI Taxonomy" id="1411118"/>
    <lineage>
        <taxon>Bacteria</taxon>
        <taxon>Bacillati</taxon>
        <taxon>Actinomycetota</taxon>
        <taxon>Actinomycetes</taxon>
        <taxon>Streptosporangiales</taxon>
        <taxon>Thermomonosporaceae</taxon>
        <taxon>Thermomonospora</taxon>
    </lineage>
</organism>
<dbReference type="Gene3D" id="1.10.510.10">
    <property type="entry name" value="Transferase(Phosphotransferase) domain 1"/>
    <property type="match status" value="1"/>
</dbReference>
<dbReference type="InterPro" id="IPR011009">
    <property type="entry name" value="Kinase-like_dom_sf"/>
</dbReference>
<dbReference type="AlphaFoldDB" id="A0A7W3RBD1"/>
<dbReference type="PROSITE" id="PS50011">
    <property type="entry name" value="PROTEIN_KINASE_DOM"/>
    <property type="match status" value="1"/>
</dbReference>
<dbReference type="SUPFAM" id="SSF56112">
    <property type="entry name" value="Protein kinase-like (PK-like)"/>
    <property type="match status" value="1"/>
</dbReference>
<dbReference type="GO" id="GO:0005524">
    <property type="term" value="F:ATP binding"/>
    <property type="evidence" value="ECO:0007669"/>
    <property type="project" value="UniProtKB-KW"/>
</dbReference>
<protein>
    <recommendedName>
        <fullName evidence="7">Protein kinase domain-containing protein</fullName>
    </recommendedName>
</protein>
<dbReference type="PANTHER" id="PTHR43289:SF34">
    <property type="entry name" value="SERINE_THREONINE-PROTEIN KINASE YBDM-RELATED"/>
    <property type="match status" value="1"/>
</dbReference>
<proteinExistence type="predicted"/>
<dbReference type="Proteomes" id="UP000539313">
    <property type="component" value="Unassembled WGS sequence"/>
</dbReference>
<keyword evidence="6" id="KW-0812">Transmembrane</keyword>
<keyword evidence="1" id="KW-0808">Transferase</keyword>
<feature type="transmembrane region" description="Helical" evidence="6">
    <location>
        <begin position="386"/>
        <end position="407"/>
    </location>
</feature>
<evidence type="ECO:0000313" key="8">
    <source>
        <dbReference type="EMBL" id="MBA9007348.1"/>
    </source>
</evidence>
<sequence>MNQQSGELIGRIGPYRALTRIGADRMGVVHRGTDPAGRDVAIRELPPGLAADEAGRRRLAEEIAVLRGVLSPHAADVLDGDAYADPPYVVTRYVPGRSLAATVAGEGPLRGGTLRRVALGLARALTAVHEAGAVHRDLRPGTVLMVGGRQGEPVVADFGLVPAPGAAGVGDRDYQAPEVVAGRVATAASDVYAWAATVVFAATGRPPAGAGAPPDGVPGPLRPVLEAALAPDPAARPAAGALADAVAAADLGPPEEPVAPAAVRAGAGGAPAPAGPRPGRPSPTPAAPRVELGPAWSRLLAVLTVVLVSAVAIMVPAAGAAAAVAGALALRIWDSAAARGAASPGPVDAGRALLRTALTLPYAAAVAVALTVLLVAVATVDVRTPPLWACAWGTGAGVAALWAAPGIGAPRRQLERVFTRLAPEPGRIVLIGTVLGVLAFVAVVGAVSLTPSFAPVYGLQNTLVAALERLQNALP</sequence>
<accession>A0A7W3RBD1</accession>
<dbReference type="CDD" id="cd14014">
    <property type="entry name" value="STKc_PknB_like"/>
    <property type="match status" value="1"/>
</dbReference>
<keyword evidence="6" id="KW-1133">Transmembrane helix</keyword>
<dbReference type="InterPro" id="IPR000719">
    <property type="entry name" value="Prot_kinase_dom"/>
</dbReference>
<keyword evidence="4" id="KW-0067">ATP-binding</keyword>
<gene>
    <name evidence="8" type="ORF">HNR21_006230</name>
</gene>
<feature type="transmembrane region" description="Helical" evidence="6">
    <location>
        <begin position="428"/>
        <end position="449"/>
    </location>
</feature>
<dbReference type="Gene3D" id="3.30.200.20">
    <property type="entry name" value="Phosphorylase Kinase, domain 1"/>
    <property type="match status" value="1"/>
</dbReference>
<evidence type="ECO:0000256" key="1">
    <source>
        <dbReference type="ARBA" id="ARBA00022679"/>
    </source>
</evidence>
<dbReference type="PANTHER" id="PTHR43289">
    <property type="entry name" value="MITOGEN-ACTIVATED PROTEIN KINASE KINASE KINASE 20-RELATED"/>
    <property type="match status" value="1"/>
</dbReference>
<keyword evidence="2" id="KW-0547">Nucleotide-binding</keyword>
<feature type="compositionally biased region" description="Pro residues" evidence="5">
    <location>
        <begin position="273"/>
        <end position="286"/>
    </location>
</feature>
<feature type="region of interest" description="Disordered" evidence="5">
    <location>
        <begin position="257"/>
        <end position="289"/>
    </location>
</feature>
<evidence type="ECO:0000313" key="9">
    <source>
        <dbReference type="Proteomes" id="UP000539313"/>
    </source>
</evidence>
<evidence type="ECO:0000256" key="2">
    <source>
        <dbReference type="ARBA" id="ARBA00022741"/>
    </source>
</evidence>
<keyword evidence="3" id="KW-0418">Kinase</keyword>
<comment type="caution">
    <text evidence="8">The sequence shown here is derived from an EMBL/GenBank/DDBJ whole genome shotgun (WGS) entry which is preliminary data.</text>
</comment>
<name>A0A7W3RBD1_9ACTN</name>
<evidence type="ECO:0000256" key="6">
    <source>
        <dbReference type="SAM" id="Phobius"/>
    </source>
</evidence>
<evidence type="ECO:0000256" key="3">
    <source>
        <dbReference type="ARBA" id="ARBA00022777"/>
    </source>
</evidence>
<feature type="transmembrane region" description="Helical" evidence="6">
    <location>
        <begin position="299"/>
        <end position="330"/>
    </location>
</feature>
<evidence type="ECO:0000259" key="7">
    <source>
        <dbReference type="PROSITE" id="PS50011"/>
    </source>
</evidence>
<feature type="domain" description="Protein kinase" evidence="7">
    <location>
        <begin position="15"/>
        <end position="251"/>
    </location>
</feature>
<feature type="transmembrane region" description="Helical" evidence="6">
    <location>
        <begin position="360"/>
        <end position="380"/>
    </location>
</feature>
<keyword evidence="9" id="KW-1185">Reference proteome</keyword>
<keyword evidence="6" id="KW-0472">Membrane</keyword>
<dbReference type="GO" id="GO:0004674">
    <property type="term" value="F:protein serine/threonine kinase activity"/>
    <property type="evidence" value="ECO:0007669"/>
    <property type="project" value="TreeGrafter"/>
</dbReference>